<comment type="caution">
    <text evidence="3">The sequence shown here is derived from an EMBL/GenBank/DDBJ whole genome shotgun (WGS) entry which is preliminary data.</text>
</comment>
<protein>
    <submittedName>
        <fullName evidence="3">Class A beta-lactamase</fullName>
    </submittedName>
</protein>
<evidence type="ECO:0000256" key="1">
    <source>
        <dbReference type="SAM" id="SignalP"/>
    </source>
</evidence>
<reference evidence="4" key="1">
    <citation type="journal article" date="2019" name="Int. J. Syst. Evol. Microbiol.">
        <title>The Global Catalogue of Microorganisms (GCM) 10K type strain sequencing project: providing services to taxonomists for standard genome sequencing and annotation.</title>
        <authorList>
            <consortium name="The Broad Institute Genomics Platform"/>
            <consortium name="The Broad Institute Genome Sequencing Center for Infectious Disease"/>
            <person name="Wu L."/>
            <person name="Ma J."/>
        </authorList>
    </citation>
    <scope>NUCLEOTIDE SEQUENCE [LARGE SCALE GENOMIC DNA]</scope>
    <source>
        <strain evidence="4">JCM 19015</strain>
    </source>
</reference>
<dbReference type="PANTHER" id="PTHR35333">
    <property type="entry name" value="BETA-LACTAMASE"/>
    <property type="match status" value="1"/>
</dbReference>
<dbReference type="SUPFAM" id="SSF56601">
    <property type="entry name" value="beta-lactamase/transpeptidase-like"/>
    <property type="match status" value="1"/>
</dbReference>
<dbReference type="PANTHER" id="PTHR35333:SF3">
    <property type="entry name" value="BETA-LACTAMASE-TYPE TRANSPEPTIDASE FOLD CONTAINING PROTEIN"/>
    <property type="match status" value="1"/>
</dbReference>
<dbReference type="PRINTS" id="PR00118">
    <property type="entry name" value="BLACTAMASEA"/>
</dbReference>
<dbReference type="InterPro" id="IPR045155">
    <property type="entry name" value="Beta-lactam_cat"/>
</dbReference>
<dbReference type="RefSeq" id="WP_345479778.1">
    <property type="nucleotide sequence ID" value="NZ_BAABLP010000002.1"/>
</dbReference>
<keyword evidence="1" id="KW-0732">Signal</keyword>
<evidence type="ECO:0000259" key="2">
    <source>
        <dbReference type="Pfam" id="PF13354"/>
    </source>
</evidence>
<feature type="chain" id="PRO_5047044192" evidence="1">
    <location>
        <begin position="27"/>
        <end position="304"/>
    </location>
</feature>
<organism evidence="3 4">
    <name type="scientific">Amnibacterium soli</name>
    <dbReference type="NCBI Taxonomy" id="1282736"/>
    <lineage>
        <taxon>Bacteria</taxon>
        <taxon>Bacillati</taxon>
        <taxon>Actinomycetota</taxon>
        <taxon>Actinomycetes</taxon>
        <taxon>Micrococcales</taxon>
        <taxon>Microbacteriaceae</taxon>
        <taxon>Amnibacterium</taxon>
    </lineage>
</organism>
<sequence>MRASHRLRSAALAVLVLAALSGCSTAGPMPPAVTARASAAPTAAVDAQAAFRELEARYGARLGVLALDTGSDRRVEHRADERFPFASANKLFIAAAVLQRSSDAELDEVVRYSPADLLAHAPITRRHVEQGMTVRALIDAALRYSDNTAANLLVARLGGPPAVQRFLRSLGDRTTSVDRIEPQLNSAVPGDDRDTTTPQAYGADLEQVLMGSALPEPRRRLLEGLLRRSTTGAPYIRAGVPEGWTVADRTGSGAHGVRNDIALVRPPGRAPIVMVLLSERRAPDAVSDDALLADATRVLVRALG</sequence>
<dbReference type="Pfam" id="PF13354">
    <property type="entry name" value="Beta-lactamase2"/>
    <property type="match status" value="1"/>
</dbReference>
<evidence type="ECO:0000313" key="4">
    <source>
        <dbReference type="Proteomes" id="UP001500121"/>
    </source>
</evidence>
<evidence type="ECO:0000313" key="3">
    <source>
        <dbReference type="EMBL" id="GAA4740047.1"/>
    </source>
</evidence>
<accession>A0ABP8YUI6</accession>
<dbReference type="InterPro" id="IPR012338">
    <property type="entry name" value="Beta-lactam/transpept-like"/>
</dbReference>
<proteinExistence type="predicted"/>
<dbReference type="Proteomes" id="UP001500121">
    <property type="component" value="Unassembled WGS sequence"/>
</dbReference>
<feature type="domain" description="Beta-lactamase class A catalytic" evidence="2">
    <location>
        <begin position="64"/>
        <end position="276"/>
    </location>
</feature>
<dbReference type="PROSITE" id="PS51257">
    <property type="entry name" value="PROKAR_LIPOPROTEIN"/>
    <property type="match status" value="1"/>
</dbReference>
<name>A0ABP8YUI6_9MICO</name>
<dbReference type="InterPro" id="IPR000871">
    <property type="entry name" value="Beta-lactam_class-A"/>
</dbReference>
<gene>
    <name evidence="3" type="primary">bla</name>
    <name evidence="3" type="ORF">GCM10025783_08710</name>
</gene>
<feature type="signal peptide" evidence="1">
    <location>
        <begin position="1"/>
        <end position="26"/>
    </location>
</feature>
<keyword evidence="4" id="KW-1185">Reference proteome</keyword>
<dbReference type="Gene3D" id="3.40.710.10">
    <property type="entry name" value="DD-peptidase/beta-lactamase superfamily"/>
    <property type="match status" value="1"/>
</dbReference>
<dbReference type="EMBL" id="BAABLP010000002">
    <property type="protein sequence ID" value="GAA4740047.1"/>
    <property type="molecule type" value="Genomic_DNA"/>
</dbReference>
<dbReference type="NCBIfam" id="NF033103">
    <property type="entry name" value="bla_class_A"/>
    <property type="match status" value="1"/>
</dbReference>